<dbReference type="Proteomes" id="UP000596742">
    <property type="component" value="Unassembled WGS sequence"/>
</dbReference>
<proteinExistence type="predicted"/>
<dbReference type="AlphaFoldDB" id="A0A8B6GPC8"/>
<accession>A0A8B6GPC8</accession>
<name>A0A8B6GPC8_MYTGA</name>
<evidence type="ECO:0000313" key="3">
    <source>
        <dbReference type="Proteomes" id="UP000596742"/>
    </source>
</evidence>
<organism evidence="2 3">
    <name type="scientific">Mytilus galloprovincialis</name>
    <name type="common">Mediterranean mussel</name>
    <dbReference type="NCBI Taxonomy" id="29158"/>
    <lineage>
        <taxon>Eukaryota</taxon>
        <taxon>Metazoa</taxon>
        <taxon>Spiralia</taxon>
        <taxon>Lophotrochozoa</taxon>
        <taxon>Mollusca</taxon>
        <taxon>Bivalvia</taxon>
        <taxon>Autobranchia</taxon>
        <taxon>Pteriomorphia</taxon>
        <taxon>Mytilida</taxon>
        <taxon>Mytiloidea</taxon>
        <taxon>Mytilidae</taxon>
        <taxon>Mytilinae</taxon>
        <taxon>Mytilus</taxon>
    </lineage>
</organism>
<sequence length="611" mass="69049">MDKQQKHRPIENEKKWKHFLSNIKRVHHVHSNNVCISTKNNTKCLANTFATKLLEKKGGIIEIRGSKDTMATYEHLNIEESKSKPQNLAFYDGSHFSMSRADTWPKDRSKFTEPYDISDIDSACRRLSFDTTKTIVCESSDEEMKKFGFHWKSQPSPSKKIKFEKELNADKTIEIRTEPATGSSKEVQKKYEKEKEATAVDNNEPSTTSMSEDNISSHVGNVIINRKIDIVTNPTSIKSDIIDNSYRDTVRRIEKAKDFSEALGDVGMDCSIEPGADRVIAVLEENRKGTTENKVDNRPVTLQVSADDIAHIEANFEINRIRDRNENMPKSKKCDIDKSCSKWTVSNIAEYFDFDETVRKIEIPTDLAIGNKEVSENIQLELIRKLQVFKAGQTNKNKQNNTTEIVSHLKSVTVTECGSRIILDALLIPLCHSLGLTIEVETNIDCKFLPNGRFDYCIAKDGKIIGCVETKSIKSLNDSAIAQALLQLLILQTNLLRVDKIGDRLNTKCPLFAIVTNGHRFVYIQLQEYVFKFEHEGKKVKVREIAHEDDIKCILEQIGYLMNEATAALGVTNMVSSKGTGTNSMHGSNNPMSNVIDLDDSYCKDQPIIID</sequence>
<gene>
    <name evidence="2" type="ORF">MGAL_10B037288</name>
</gene>
<comment type="caution">
    <text evidence="2">The sequence shown here is derived from an EMBL/GenBank/DDBJ whole genome shotgun (WGS) entry which is preliminary data.</text>
</comment>
<feature type="compositionally biased region" description="Polar residues" evidence="1">
    <location>
        <begin position="200"/>
        <end position="214"/>
    </location>
</feature>
<keyword evidence="3" id="KW-1185">Reference proteome</keyword>
<dbReference type="EMBL" id="UYJE01008752">
    <property type="protein sequence ID" value="VDI66878.1"/>
    <property type="molecule type" value="Genomic_DNA"/>
</dbReference>
<reference evidence="2" key="1">
    <citation type="submission" date="2018-11" db="EMBL/GenBank/DDBJ databases">
        <authorList>
            <person name="Alioto T."/>
            <person name="Alioto T."/>
        </authorList>
    </citation>
    <scope>NUCLEOTIDE SEQUENCE</scope>
</reference>
<evidence type="ECO:0000256" key="1">
    <source>
        <dbReference type="SAM" id="MobiDB-lite"/>
    </source>
</evidence>
<evidence type="ECO:0000313" key="2">
    <source>
        <dbReference type="EMBL" id="VDI66878.1"/>
    </source>
</evidence>
<dbReference type="OrthoDB" id="6159521at2759"/>
<feature type="region of interest" description="Disordered" evidence="1">
    <location>
        <begin position="176"/>
        <end position="214"/>
    </location>
</feature>
<protein>
    <submittedName>
        <fullName evidence="2">Uncharacterized protein</fullName>
    </submittedName>
</protein>
<feature type="compositionally biased region" description="Basic and acidic residues" evidence="1">
    <location>
        <begin position="186"/>
        <end position="198"/>
    </location>
</feature>